<dbReference type="AlphaFoldDB" id="A0A6L9Y2E0"/>
<dbReference type="Pfam" id="PF20619">
    <property type="entry name" value="DUF6804"/>
    <property type="match status" value="1"/>
</dbReference>
<proteinExistence type="predicted"/>
<feature type="transmembrane region" description="Helical" evidence="1">
    <location>
        <begin position="36"/>
        <end position="54"/>
    </location>
</feature>
<accession>A0A6L9Y2E0</accession>
<evidence type="ECO:0000256" key="1">
    <source>
        <dbReference type="SAM" id="Phobius"/>
    </source>
</evidence>
<dbReference type="RefSeq" id="WP_163290910.1">
    <property type="nucleotide sequence ID" value="NZ_JAAGWY010000004.1"/>
</dbReference>
<protein>
    <submittedName>
        <fullName evidence="2">Uncharacterized protein</fullName>
    </submittedName>
</protein>
<feature type="transmembrane region" description="Helical" evidence="1">
    <location>
        <begin position="61"/>
        <end position="80"/>
    </location>
</feature>
<keyword evidence="1" id="KW-0812">Transmembrane</keyword>
<keyword evidence="3" id="KW-1185">Reference proteome</keyword>
<keyword evidence="1" id="KW-1133">Transmembrane helix</keyword>
<reference evidence="2 3" key="1">
    <citation type="journal article" date="2014" name="J. Microbiol.">
        <title>Diaminobutyricibacter tongyongensis gen. nov., sp. nov. and Homoserinibacter gongjuensis gen. nov., sp. nov. belong to the family Microbacteriaceae.</title>
        <authorList>
            <person name="Kim S.J."/>
            <person name="Ahn J.H."/>
            <person name="Weon H.Y."/>
            <person name="Hamada M."/>
            <person name="Suzuki K."/>
            <person name="Kwon S.W."/>
        </authorList>
    </citation>
    <scope>NUCLEOTIDE SEQUENCE [LARGE SCALE GENOMIC DNA]</scope>
    <source>
        <strain evidence="2 3">NBRC 108724</strain>
    </source>
</reference>
<feature type="transmembrane region" description="Helical" evidence="1">
    <location>
        <begin position="92"/>
        <end position="109"/>
    </location>
</feature>
<name>A0A6L9Y2E0_9MICO</name>
<organism evidence="2 3">
    <name type="scientific">Leifsonia tongyongensis</name>
    <dbReference type="NCBI Taxonomy" id="1268043"/>
    <lineage>
        <taxon>Bacteria</taxon>
        <taxon>Bacillati</taxon>
        <taxon>Actinomycetota</taxon>
        <taxon>Actinomycetes</taxon>
        <taxon>Micrococcales</taxon>
        <taxon>Microbacteriaceae</taxon>
        <taxon>Leifsonia</taxon>
    </lineage>
</organism>
<dbReference type="InterPro" id="IPR046548">
    <property type="entry name" value="DUF6804"/>
</dbReference>
<evidence type="ECO:0000313" key="2">
    <source>
        <dbReference type="EMBL" id="NEN07454.1"/>
    </source>
</evidence>
<keyword evidence="1" id="KW-0472">Membrane</keyword>
<dbReference type="EMBL" id="JAAGWY010000004">
    <property type="protein sequence ID" value="NEN07454.1"/>
    <property type="molecule type" value="Genomic_DNA"/>
</dbReference>
<feature type="transmembrane region" description="Helical" evidence="1">
    <location>
        <begin position="12"/>
        <end position="30"/>
    </location>
</feature>
<dbReference type="Proteomes" id="UP000474967">
    <property type="component" value="Unassembled WGS sequence"/>
</dbReference>
<evidence type="ECO:0000313" key="3">
    <source>
        <dbReference type="Proteomes" id="UP000474967"/>
    </source>
</evidence>
<gene>
    <name evidence="2" type="ORF">G3T36_16460</name>
</gene>
<sequence>MTRPAARPEFSRSALVPGFLGAIVLIAGFALIGTEWYLYVQYAVSILALILCVFAGQAKQWWWLAGLLPIAVIWNPVWPITLADLVLRGLELVAAVVFVGAAIVIKVPVDHRR</sequence>
<comment type="caution">
    <text evidence="2">The sequence shown here is derived from an EMBL/GenBank/DDBJ whole genome shotgun (WGS) entry which is preliminary data.</text>
</comment>